<name>A0A194RVX3_PAPMA</name>
<dbReference type="Proteomes" id="UP000053240">
    <property type="component" value="Unassembled WGS sequence"/>
</dbReference>
<feature type="transmembrane region" description="Helical" evidence="1">
    <location>
        <begin position="1053"/>
        <end position="1074"/>
    </location>
</feature>
<keyword evidence="1" id="KW-1133">Transmembrane helix</keyword>
<reference evidence="2 3" key="1">
    <citation type="journal article" date="2015" name="Nat. Commun.">
        <title>Outbred genome sequencing and CRISPR/Cas9 gene editing in butterflies.</title>
        <authorList>
            <person name="Li X."/>
            <person name="Fan D."/>
            <person name="Zhang W."/>
            <person name="Liu G."/>
            <person name="Zhang L."/>
            <person name="Zhao L."/>
            <person name="Fang X."/>
            <person name="Chen L."/>
            <person name="Dong Y."/>
            <person name="Chen Y."/>
            <person name="Ding Y."/>
            <person name="Zhao R."/>
            <person name="Feng M."/>
            <person name="Zhu Y."/>
            <person name="Feng Y."/>
            <person name="Jiang X."/>
            <person name="Zhu D."/>
            <person name="Xiang H."/>
            <person name="Feng X."/>
            <person name="Li S."/>
            <person name="Wang J."/>
            <person name="Zhang G."/>
            <person name="Kronforst M.R."/>
            <person name="Wang W."/>
        </authorList>
    </citation>
    <scope>NUCLEOTIDE SEQUENCE [LARGE SCALE GENOMIC DNA]</scope>
    <source>
        <strain evidence="2">Ya'a_city_454_Pm</strain>
        <tissue evidence="2">Whole body</tissue>
    </source>
</reference>
<dbReference type="EMBL" id="KQ459700">
    <property type="protein sequence ID" value="KPJ20336.1"/>
    <property type="molecule type" value="Genomic_DNA"/>
</dbReference>
<accession>A0A194RVX3</accession>
<dbReference type="AlphaFoldDB" id="A0A194RVX3"/>
<keyword evidence="3" id="KW-1185">Reference proteome</keyword>
<keyword evidence="1" id="KW-0812">Transmembrane</keyword>
<organism evidence="2 3">
    <name type="scientific">Papilio machaon</name>
    <name type="common">Old World swallowtail butterfly</name>
    <dbReference type="NCBI Taxonomy" id="76193"/>
    <lineage>
        <taxon>Eukaryota</taxon>
        <taxon>Metazoa</taxon>
        <taxon>Ecdysozoa</taxon>
        <taxon>Arthropoda</taxon>
        <taxon>Hexapoda</taxon>
        <taxon>Insecta</taxon>
        <taxon>Pterygota</taxon>
        <taxon>Neoptera</taxon>
        <taxon>Endopterygota</taxon>
        <taxon>Lepidoptera</taxon>
        <taxon>Glossata</taxon>
        <taxon>Ditrysia</taxon>
        <taxon>Papilionoidea</taxon>
        <taxon>Papilionidae</taxon>
        <taxon>Papilioninae</taxon>
        <taxon>Papilio</taxon>
    </lineage>
</organism>
<proteinExistence type="predicted"/>
<dbReference type="InParanoid" id="A0A194RVX3"/>
<evidence type="ECO:0000256" key="1">
    <source>
        <dbReference type="SAM" id="Phobius"/>
    </source>
</evidence>
<evidence type="ECO:0000313" key="2">
    <source>
        <dbReference type="EMBL" id="KPJ20336.1"/>
    </source>
</evidence>
<keyword evidence="1" id="KW-0472">Membrane</keyword>
<protein>
    <submittedName>
        <fullName evidence="2">Uncharacterized protein</fullName>
    </submittedName>
</protein>
<evidence type="ECO:0000313" key="3">
    <source>
        <dbReference type="Proteomes" id="UP000053240"/>
    </source>
</evidence>
<feature type="transmembrane region" description="Helical" evidence="1">
    <location>
        <begin position="1147"/>
        <end position="1167"/>
    </location>
</feature>
<gene>
    <name evidence="2" type="ORF">RR48_06075</name>
</gene>
<sequence>MASIELQGNNLGEKHKYYNELLKSAIENYPLVLSPIEYNDSDVNNMLKIDVACSRKDINYILDVLKCEDMLYVSKVIKKINWLLTNEEYAYIINPQYLDSQLFPEMTAKAKNKLLLSIRLNLVNETRVEEFFNYFKNINTKESLKWLPNCSSIFIENAVKTYNAAINVNIMKRLCEKSIRFLTIYLNCTKCKKLNNQQIMQETTFLMNNHLTEYLDILESLEDSEYPIFSPKYTKLLMKKMPKRVFNKFEKYARNIHLQTLVKFMNPEDISNLLLLNCENSNLKYWFTEQVLDKFLEAMPIEERSQFVKRNVIDETNEEKQNFMLHAIPRDSYRWYKYVEFEIAFKEIVKLIKSESLPYERMMMMEILLFSAKKNIQHIEELLQYYREYHINESLSFKKHFIMTVVHQIDTFRLSNQAWENLNVLFKSIEDMESKRQEQSIIKAVIIRKIINNQSVPEILEKRLKFETMKSYKNKLNKIECDLTFNYLYSYAMKHLNQQNISNEIEFQKAVILLGNVLLLLSDWKKDVANYPEIIKAISKLIDLKKTQFKDVNLSSLYNAKKSWKKCLFSMSLDLSLSQEVCINALKHDSKLLLDSNYIMGLLACSDFTNLQKLLNKIRIYWPTSLANEAILFCLDNLNNRGDKALIKHLMYLLPVNPLKEIVVKYIPKEEKIDWNEDELLLSKRKNIAKYVHIARPQPPIEFVLCYAKGDYLQFAVSSLNSVLYNMKDAKIRTCIQQLIDAPVSLKKHVIRIAINKLKYEEVIQLFRNAWESAKNKSIRADLFKTTFKLLCKQKDISAIDDTWELLNFFIESLTDKENTDIYKTLTKANEVPLSVKADFWKRSVLFFTHLPPSSNQRCYVQKVLYSAKPFAEIVHTTTLAKILLENLRCDILSMDLDIQFIPTCILSTKTMETHLLRYQEIFLPMMEMCVASWDIKKDNRYIYREVFERTLSSLCYNFKHVVLEKQMIIPVVAFNKILKYMEQHLPDEENYVILRTWKFSCKLLEIIDLQTNARREMESKNLTDYFDSIISTAVPQLGDEIQKCLREDIKQYYPSIYICIINAICSMFCYFHIPNSILLLILKSILCADIKESYLLVLELIPRLELYDYESTSEILDIISSHPSREVKLHYYSRGSEVQDFIDNNIFFHNVLSFTIYLYSCFFFGMN</sequence>